<feature type="domain" description="SnoaL-like" evidence="1">
    <location>
        <begin position="7"/>
        <end position="128"/>
    </location>
</feature>
<protein>
    <submittedName>
        <fullName evidence="2">DUF4440 domain-containing protein</fullName>
    </submittedName>
</protein>
<dbReference type="Gene3D" id="3.10.450.50">
    <property type="match status" value="2"/>
</dbReference>
<dbReference type="AlphaFoldDB" id="A0A4R4X177"/>
<feature type="domain" description="SnoaL-like" evidence="1">
    <location>
        <begin position="141"/>
        <end position="254"/>
    </location>
</feature>
<evidence type="ECO:0000313" key="3">
    <source>
        <dbReference type="Proteomes" id="UP000295172"/>
    </source>
</evidence>
<dbReference type="RefSeq" id="WP_132321275.1">
    <property type="nucleotide sequence ID" value="NZ_SMKR01000068.1"/>
</dbReference>
<dbReference type="InterPro" id="IPR032710">
    <property type="entry name" value="NTF2-like_dom_sf"/>
</dbReference>
<reference evidence="2 3" key="1">
    <citation type="submission" date="2019-02" db="EMBL/GenBank/DDBJ databases">
        <title>Draft genome sequences of novel Actinobacteria.</title>
        <authorList>
            <person name="Sahin N."/>
            <person name="Ay H."/>
            <person name="Saygin H."/>
        </authorList>
    </citation>
    <scope>NUCLEOTIDE SEQUENCE [LARGE SCALE GENOMIC DNA]</scope>
    <source>
        <strain evidence="2 3">16K104</strain>
    </source>
</reference>
<dbReference type="Pfam" id="PF13474">
    <property type="entry name" value="SnoaL_3"/>
    <property type="match status" value="2"/>
</dbReference>
<dbReference type="InterPro" id="IPR037401">
    <property type="entry name" value="SnoaL-like"/>
</dbReference>
<organism evidence="2 3">
    <name type="scientific">Kribbella turkmenica</name>
    <dbReference type="NCBI Taxonomy" id="2530375"/>
    <lineage>
        <taxon>Bacteria</taxon>
        <taxon>Bacillati</taxon>
        <taxon>Actinomycetota</taxon>
        <taxon>Actinomycetes</taxon>
        <taxon>Propionibacteriales</taxon>
        <taxon>Kribbellaceae</taxon>
        <taxon>Kribbella</taxon>
    </lineage>
</organism>
<evidence type="ECO:0000259" key="1">
    <source>
        <dbReference type="Pfam" id="PF13474"/>
    </source>
</evidence>
<dbReference type="Proteomes" id="UP000295172">
    <property type="component" value="Unassembled WGS sequence"/>
</dbReference>
<dbReference type="OrthoDB" id="9812295at2"/>
<proteinExistence type="predicted"/>
<dbReference type="EMBL" id="SMKR01000068">
    <property type="protein sequence ID" value="TDD23943.1"/>
    <property type="molecule type" value="Genomic_DNA"/>
</dbReference>
<comment type="caution">
    <text evidence="2">The sequence shown here is derived from an EMBL/GenBank/DDBJ whole genome shotgun (WGS) entry which is preliminary data.</text>
</comment>
<accession>A0A4R4X177</accession>
<sequence length="257" mass="28513">MTNEQEVRTLIENWVTAVHTGDLDTVLADHAPDIVMFDVPPPYEGVRGVDAYRDTWPGFFEWQRSGASFELESLDVTAGSDAAFAFALLRCGTPDEFAAKPAQRLRLTIGLRRVDGRWTVTHEHHSFPHDDVPAAVASADIQDLLTHWTDRTAARDLDGLMEGIAEDVVSYELDGEYTGKPAVREVCKSGLEATTDPISFTITDLTITASGDLAIAWGIDHVKSTTTEDRSRSTRVFRRSNTTWHLIHQHVSHPSKS</sequence>
<keyword evidence="3" id="KW-1185">Reference proteome</keyword>
<dbReference type="SUPFAM" id="SSF54427">
    <property type="entry name" value="NTF2-like"/>
    <property type="match status" value="2"/>
</dbReference>
<gene>
    <name evidence="2" type="ORF">E1218_17195</name>
</gene>
<name>A0A4R4X177_9ACTN</name>
<evidence type="ECO:0000313" key="2">
    <source>
        <dbReference type="EMBL" id="TDD23943.1"/>
    </source>
</evidence>